<dbReference type="Proteomes" id="UP000243887">
    <property type="component" value="Unassembled WGS sequence"/>
</dbReference>
<proteinExistence type="predicted"/>
<dbReference type="AlphaFoldDB" id="A0A1I3UWV5"/>
<name>A0A1I3UWV5_9FLAO</name>
<dbReference type="OrthoDB" id="1269544at2"/>
<sequence>MRKFLKKWTIFSLVVLVFGSLSAKNKPEASRFKIVQDGKIISVKDNSVLLDKETFQLVFTLKHEEGVLVHASFNPYTFNEVSNGVLVDDIETLGMGMAAGLYNPSESLVVEDSAPSYWFYDSEDEHRFDSYMELRDSMECIRTVSNLENIEDESLMSIQKVNRPLYLVIVSSFFEVDVETEVKEVMSYLKIDWR</sequence>
<keyword evidence="3" id="KW-1185">Reference proteome</keyword>
<evidence type="ECO:0000256" key="1">
    <source>
        <dbReference type="SAM" id="SignalP"/>
    </source>
</evidence>
<keyword evidence="1" id="KW-0732">Signal</keyword>
<protein>
    <submittedName>
        <fullName evidence="2">Uncharacterized protein</fullName>
    </submittedName>
</protein>
<feature type="signal peptide" evidence="1">
    <location>
        <begin position="1"/>
        <end position="23"/>
    </location>
</feature>
<dbReference type="RefSeq" id="WP_090681364.1">
    <property type="nucleotide sequence ID" value="NZ_FORU01000020.1"/>
</dbReference>
<organism evidence="2 3">
    <name type="scientific">Myroides guanonis</name>
    <dbReference type="NCBI Taxonomy" id="1150112"/>
    <lineage>
        <taxon>Bacteria</taxon>
        <taxon>Pseudomonadati</taxon>
        <taxon>Bacteroidota</taxon>
        <taxon>Flavobacteriia</taxon>
        <taxon>Flavobacteriales</taxon>
        <taxon>Flavobacteriaceae</taxon>
        <taxon>Myroides</taxon>
    </lineage>
</organism>
<evidence type="ECO:0000313" key="3">
    <source>
        <dbReference type="Proteomes" id="UP000243887"/>
    </source>
</evidence>
<dbReference type="STRING" id="1150112.SAMN04487893_12029"/>
<dbReference type="EMBL" id="FORU01000020">
    <property type="protein sequence ID" value="SFJ87390.1"/>
    <property type="molecule type" value="Genomic_DNA"/>
</dbReference>
<reference evidence="3" key="1">
    <citation type="submission" date="2016-10" db="EMBL/GenBank/DDBJ databases">
        <authorList>
            <person name="Varghese N."/>
            <person name="Submissions S."/>
        </authorList>
    </citation>
    <scope>NUCLEOTIDE SEQUENCE [LARGE SCALE GENOMIC DNA]</scope>
    <source>
        <strain evidence="3">DSM 26542</strain>
    </source>
</reference>
<evidence type="ECO:0000313" key="2">
    <source>
        <dbReference type="EMBL" id="SFJ87390.1"/>
    </source>
</evidence>
<accession>A0A1I3UWV5</accession>
<feature type="chain" id="PRO_5017364595" evidence="1">
    <location>
        <begin position="24"/>
        <end position="194"/>
    </location>
</feature>
<gene>
    <name evidence="2" type="ORF">SAMN04487893_12029</name>
</gene>